<dbReference type="EMBL" id="JALBCA010000099">
    <property type="protein sequence ID" value="KAI2383110.1"/>
    <property type="molecule type" value="Genomic_DNA"/>
</dbReference>
<sequence>MSNQNLPTSPPLYNASIQSQAFARHHSTVNSPLADHGMREQTPPLEKESGTNATSPISSASTESNKIEESRGMHVLPGQNNQQIRPKKSVSPIKKAEVDFPHSENKWEPLPNGQLTESRLSGRNERWISANHSIPDNRNSIPPTLGVKPIIDTAETREAEKQAAHVGQVLFDAFNSLSETSTRQGLEASRWAVPAATERRVAPVNKISAPKAKQQTYRTVSSQAVMNVDDTSGFMAVLRARSTQTLKKPEVAATMNNPPGSNKSIKAGHYLKTQIAVDTLQQAEDIVIPRKQGPGNPSTISKPSYMAPTGPPVEEDREHLDYFSSWGTPPPRSKPSAEVRRIVLSPIPEFLASPTKILSLIHGGCIESVQYLPQSKSAHVLFCNPAACKKYYDFYPNGIEVNRNGHKAVIFVDQYKEVDIISSRIQELLDLGATRVIRAVGADTSISMKSMVDFVEGRNFRLEKIVDTFDASSKIRTVTFHLCSIDHAVRLRSNLIREDIWEQTNVQFGPDP</sequence>
<gene>
    <name evidence="1" type="ORF">LOY88_005490</name>
</gene>
<accession>A0ACB8UQP1</accession>
<comment type="caution">
    <text evidence="1">The sequence shown here is derived from an EMBL/GenBank/DDBJ whole genome shotgun (WGS) entry which is preliminary data.</text>
</comment>
<protein>
    <submittedName>
        <fullName evidence="1">Uncharacterized protein</fullName>
    </submittedName>
</protein>
<organism evidence="1">
    <name type="scientific">Ophidiomyces ophidiicola</name>
    <dbReference type="NCBI Taxonomy" id="1387563"/>
    <lineage>
        <taxon>Eukaryota</taxon>
        <taxon>Fungi</taxon>
        <taxon>Dikarya</taxon>
        <taxon>Ascomycota</taxon>
        <taxon>Pezizomycotina</taxon>
        <taxon>Eurotiomycetes</taxon>
        <taxon>Eurotiomycetidae</taxon>
        <taxon>Onygenales</taxon>
        <taxon>Onygenaceae</taxon>
        <taxon>Ophidiomyces</taxon>
    </lineage>
</organism>
<reference evidence="1" key="1">
    <citation type="journal article" date="2022" name="bioRxiv">
        <title>Population genetic analysis of Ophidiomyces ophidiicola, the causative agent of snake fungal disease, indicates recent introductions to the USA.</title>
        <authorList>
            <person name="Ladner J.T."/>
            <person name="Palmer J.M."/>
            <person name="Ettinger C.L."/>
            <person name="Stajich J.E."/>
            <person name="Farrell T.M."/>
            <person name="Glorioso B.M."/>
            <person name="Lawson B."/>
            <person name="Price S.J."/>
            <person name="Stengle A.G."/>
            <person name="Grear D.A."/>
            <person name="Lorch J.M."/>
        </authorList>
    </citation>
    <scope>NUCLEOTIDE SEQUENCE</scope>
    <source>
        <strain evidence="1">NWHC 24266-5</strain>
    </source>
</reference>
<proteinExistence type="predicted"/>
<evidence type="ECO:0000313" key="1">
    <source>
        <dbReference type="EMBL" id="KAI2383110.1"/>
    </source>
</evidence>
<name>A0ACB8UQP1_9EURO</name>